<dbReference type="GO" id="GO:0003676">
    <property type="term" value="F:nucleic acid binding"/>
    <property type="evidence" value="ECO:0007669"/>
    <property type="project" value="InterPro"/>
</dbReference>
<evidence type="ECO:0000256" key="2">
    <source>
        <dbReference type="ARBA" id="ARBA00022722"/>
    </source>
</evidence>
<dbReference type="InterPro" id="IPR003753">
    <property type="entry name" value="Exonuc_VII_L"/>
</dbReference>
<name>A0A378JM33_9GAMM</name>
<comment type="similarity">
    <text evidence="5 6">Belongs to the XseA family.</text>
</comment>
<evidence type="ECO:0000259" key="8">
    <source>
        <dbReference type="Pfam" id="PF13742"/>
    </source>
</evidence>
<keyword evidence="2 5" id="KW-0540">Nuclease</keyword>
<dbReference type="HAMAP" id="MF_00378">
    <property type="entry name" value="Exonuc_7_L"/>
    <property type="match status" value="1"/>
</dbReference>
<dbReference type="RefSeq" id="WP_242604642.1">
    <property type="nucleotide sequence ID" value="NZ_CAAAHP010000001.1"/>
</dbReference>
<dbReference type="GO" id="GO:0006308">
    <property type="term" value="P:DNA catabolic process"/>
    <property type="evidence" value="ECO:0007669"/>
    <property type="project" value="UniProtKB-UniRule"/>
</dbReference>
<organism evidence="9 10">
    <name type="scientific">Legionella busanensis</name>
    <dbReference type="NCBI Taxonomy" id="190655"/>
    <lineage>
        <taxon>Bacteria</taxon>
        <taxon>Pseudomonadati</taxon>
        <taxon>Pseudomonadota</taxon>
        <taxon>Gammaproteobacteria</taxon>
        <taxon>Legionellales</taxon>
        <taxon>Legionellaceae</taxon>
        <taxon>Legionella</taxon>
    </lineage>
</organism>
<dbReference type="PANTHER" id="PTHR30008:SF0">
    <property type="entry name" value="EXODEOXYRIBONUCLEASE 7 LARGE SUBUNIT"/>
    <property type="match status" value="1"/>
</dbReference>
<comment type="catalytic activity">
    <reaction evidence="5 6">
        <text>Exonucleolytic cleavage in either 5'- to 3'- or 3'- to 5'-direction to yield nucleoside 5'-phosphates.</text>
        <dbReference type="EC" id="3.1.11.6"/>
    </reaction>
</comment>
<dbReference type="GO" id="GO:0005737">
    <property type="term" value="C:cytoplasm"/>
    <property type="evidence" value="ECO:0007669"/>
    <property type="project" value="UniProtKB-SubCell"/>
</dbReference>
<dbReference type="NCBIfam" id="TIGR00237">
    <property type="entry name" value="xseA"/>
    <property type="match status" value="1"/>
</dbReference>
<dbReference type="Pfam" id="PF13742">
    <property type="entry name" value="tRNA_anti_2"/>
    <property type="match status" value="1"/>
</dbReference>
<accession>A0A378JM33</accession>
<evidence type="ECO:0000256" key="6">
    <source>
        <dbReference type="RuleBase" id="RU004355"/>
    </source>
</evidence>
<evidence type="ECO:0000256" key="5">
    <source>
        <dbReference type="HAMAP-Rule" id="MF_00378"/>
    </source>
</evidence>
<comment type="function">
    <text evidence="5">Bidirectionally degrades single-stranded DNA into large acid-insoluble oligonucleotides, which are then degraded further into small acid-soluble oligonucleotides.</text>
</comment>
<dbReference type="EC" id="3.1.11.6" evidence="5"/>
<sequence>MTILKQELAPVTVTELNQQVRAWLEHELANVAVLGELSNLTQPTSGHLYFTLKDQNAQIRCVFFRNYQTYNSRQFKDGQQVIAHGKLSLYEARGDYQLIVQSLTEAGVGELYQQFEQLKKRLEQQGLFAEHLKKALIRFPAVIGVITSQTGAAIRDILCTLARRFPLADVMIYPCEVQGKRAAEQLINAISRANADKHADVLLLARGGGSIEDLWPFNDEQLAFAIHKSKIPIISGVGHETDFTIADFVADLRAATPTAAAEAATPDKVELLNLLNTFKKRMHVAICRIIQQQRLILAHKIATLSSPEQLIAQHWQTIDYLEKQLNQHITKILRNYHHRINLSLATLMAKNPITEIQHLKLSMQKAKQNLDNLIIQKVEQLKHHLIRHLATLHAVSPLATLERGYAIASYHDQILINSKQVKPGEKIKVQLAKGNLTCNVTNKEDVNDA</sequence>
<dbReference type="AlphaFoldDB" id="A0A378JM33"/>
<evidence type="ECO:0000313" key="9">
    <source>
        <dbReference type="EMBL" id="STX51140.1"/>
    </source>
</evidence>
<evidence type="ECO:0000259" key="7">
    <source>
        <dbReference type="Pfam" id="PF02601"/>
    </source>
</evidence>
<evidence type="ECO:0000256" key="1">
    <source>
        <dbReference type="ARBA" id="ARBA00022490"/>
    </source>
</evidence>
<keyword evidence="1 5" id="KW-0963">Cytoplasm</keyword>
<dbReference type="GO" id="GO:0009318">
    <property type="term" value="C:exodeoxyribonuclease VII complex"/>
    <property type="evidence" value="ECO:0007669"/>
    <property type="project" value="UniProtKB-UniRule"/>
</dbReference>
<keyword evidence="3 5" id="KW-0378">Hydrolase</keyword>
<dbReference type="EMBL" id="UGOD01000001">
    <property type="protein sequence ID" value="STX51140.1"/>
    <property type="molecule type" value="Genomic_DNA"/>
</dbReference>
<evidence type="ECO:0000256" key="4">
    <source>
        <dbReference type="ARBA" id="ARBA00022839"/>
    </source>
</evidence>
<dbReference type="InterPro" id="IPR020579">
    <property type="entry name" value="Exonuc_VII_lsu_C"/>
</dbReference>
<dbReference type="InterPro" id="IPR025824">
    <property type="entry name" value="OB-fold_nuc-bd_dom"/>
</dbReference>
<dbReference type="GO" id="GO:0008855">
    <property type="term" value="F:exodeoxyribonuclease VII activity"/>
    <property type="evidence" value="ECO:0007669"/>
    <property type="project" value="UniProtKB-UniRule"/>
</dbReference>
<dbReference type="Gene3D" id="2.40.50.140">
    <property type="entry name" value="Nucleic acid-binding proteins"/>
    <property type="match status" value="1"/>
</dbReference>
<feature type="domain" description="Exonuclease VII large subunit C-terminal" evidence="7">
    <location>
        <begin position="127"/>
        <end position="438"/>
    </location>
</feature>
<dbReference type="CDD" id="cd04489">
    <property type="entry name" value="ExoVII_LU_OBF"/>
    <property type="match status" value="1"/>
</dbReference>
<feature type="domain" description="OB-fold nucleic acid binding" evidence="8">
    <location>
        <begin position="12"/>
        <end position="103"/>
    </location>
</feature>
<reference evidence="9 10" key="1">
    <citation type="submission" date="2018-06" db="EMBL/GenBank/DDBJ databases">
        <authorList>
            <consortium name="Pathogen Informatics"/>
            <person name="Doyle S."/>
        </authorList>
    </citation>
    <scope>NUCLEOTIDE SEQUENCE [LARGE SCALE GENOMIC DNA]</scope>
    <source>
        <strain evidence="9 10">NCTC13316</strain>
    </source>
</reference>
<comment type="subunit">
    <text evidence="5">Heterooligomer composed of large and small subunits.</text>
</comment>
<proteinExistence type="inferred from homology"/>
<dbReference type="InterPro" id="IPR012340">
    <property type="entry name" value="NA-bd_OB-fold"/>
</dbReference>
<gene>
    <name evidence="5 9" type="primary">xseA</name>
    <name evidence="9" type="ORF">NCTC13316_01232</name>
</gene>
<keyword evidence="10" id="KW-1185">Reference proteome</keyword>
<dbReference type="Pfam" id="PF02601">
    <property type="entry name" value="Exonuc_VII_L"/>
    <property type="match status" value="1"/>
</dbReference>
<keyword evidence="4 5" id="KW-0269">Exonuclease</keyword>
<dbReference type="PANTHER" id="PTHR30008">
    <property type="entry name" value="EXODEOXYRIBONUCLEASE 7 LARGE SUBUNIT"/>
    <property type="match status" value="1"/>
</dbReference>
<comment type="subcellular location">
    <subcellularLocation>
        <location evidence="5 6">Cytoplasm</location>
    </subcellularLocation>
</comment>
<dbReference type="Proteomes" id="UP000254794">
    <property type="component" value="Unassembled WGS sequence"/>
</dbReference>
<evidence type="ECO:0000313" key="10">
    <source>
        <dbReference type="Proteomes" id="UP000254794"/>
    </source>
</evidence>
<evidence type="ECO:0000256" key="3">
    <source>
        <dbReference type="ARBA" id="ARBA00022801"/>
    </source>
</evidence>
<protein>
    <recommendedName>
        <fullName evidence="5">Exodeoxyribonuclease 7 large subunit</fullName>
        <ecNumber evidence="5">3.1.11.6</ecNumber>
    </recommendedName>
    <alternativeName>
        <fullName evidence="5">Exodeoxyribonuclease VII large subunit</fullName>
        <shortName evidence="5">Exonuclease VII large subunit</shortName>
    </alternativeName>
</protein>